<evidence type="ECO:0000256" key="7">
    <source>
        <dbReference type="PROSITE-ProRule" id="PRU00282"/>
    </source>
</evidence>
<accession>A0AA35ZRZ9</accession>
<keyword evidence="11" id="KW-1185">Reference proteome</keyword>
<keyword evidence="5" id="KW-0315">Glutamine amidotransferase</keyword>
<evidence type="ECO:0000256" key="6">
    <source>
        <dbReference type="ARBA" id="ARBA00023136"/>
    </source>
</evidence>
<keyword evidence="8" id="KW-0813">Transport</keyword>
<feature type="transmembrane region" description="Helical" evidence="9">
    <location>
        <begin position="130"/>
        <end position="150"/>
    </location>
</feature>
<evidence type="ECO:0000313" key="11">
    <source>
        <dbReference type="Proteomes" id="UP001177003"/>
    </source>
</evidence>
<keyword evidence="3 7" id="KW-0812">Transmembrane</keyword>
<evidence type="ECO:0000256" key="3">
    <source>
        <dbReference type="ARBA" id="ARBA00022692"/>
    </source>
</evidence>
<dbReference type="GO" id="GO:0006529">
    <property type="term" value="P:asparagine biosynthetic process"/>
    <property type="evidence" value="ECO:0007669"/>
    <property type="project" value="UniProtKB-KW"/>
</dbReference>
<name>A0AA35ZRZ9_LACSI</name>
<dbReference type="Pfam" id="PF00153">
    <property type="entry name" value="Mito_carr"/>
    <property type="match status" value="1"/>
</dbReference>
<dbReference type="Gene3D" id="1.50.40.10">
    <property type="entry name" value="Mitochondrial carrier domain"/>
    <property type="match status" value="1"/>
</dbReference>
<dbReference type="Gene3D" id="3.40.50.620">
    <property type="entry name" value="HUPs"/>
    <property type="match status" value="1"/>
</dbReference>
<keyword evidence="2" id="KW-0028">Amino-acid biosynthesis</keyword>
<comment type="subcellular location">
    <subcellularLocation>
        <location evidence="1">Membrane</location>
        <topology evidence="1">Multi-pass membrane protein</topology>
    </subcellularLocation>
</comment>
<feature type="transmembrane region" description="Helical" evidence="9">
    <location>
        <begin position="183"/>
        <end position="203"/>
    </location>
</feature>
<dbReference type="Proteomes" id="UP001177003">
    <property type="component" value="Chromosome 8"/>
</dbReference>
<dbReference type="PROSITE" id="PS50920">
    <property type="entry name" value="SOLCAR"/>
    <property type="match status" value="1"/>
</dbReference>
<evidence type="ECO:0000256" key="8">
    <source>
        <dbReference type="RuleBase" id="RU000488"/>
    </source>
</evidence>
<dbReference type="InterPro" id="IPR018108">
    <property type="entry name" value="MCP_transmembrane"/>
</dbReference>
<gene>
    <name evidence="10" type="ORF">LSALG_LOCUS36598</name>
</gene>
<evidence type="ECO:0000256" key="9">
    <source>
        <dbReference type="SAM" id="Phobius"/>
    </source>
</evidence>
<dbReference type="GO" id="GO:0016020">
    <property type="term" value="C:membrane"/>
    <property type="evidence" value="ECO:0007669"/>
    <property type="project" value="UniProtKB-SubCell"/>
</dbReference>
<organism evidence="10 11">
    <name type="scientific">Lactuca saligna</name>
    <name type="common">Willowleaf lettuce</name>
    <dbReference type="NCBI Taxonomy" id="75948"/>
    <lineage>
        <taxon>Eukaryota</taxon>
        <taxon>Viridiplantae</taxon>
        <taxon>Streptophyta</taxon>
        <taxon>Embryophyta</taxon>
        <taxon>Tracheophyta</taxon>
        <taxon>Spermatophyta</taxon>
        <taxon>Magnoliopsida</taxon>
        <taxon>eudicotyledons</taxon>
        <taxon>Gunneridae</taxon>
        <taxon>Pentapetalae</taxon>
        <taxon>asterids</taxon>
        <taxon>campanulids</taxon>
        <taxon>Asterales</taxon>
        <taxon>Asteraceae</taxon>
        <taxon>Cichorioideae</taxon>
        <taxon>Cichorieae</taxon>
        <taxon>Lactucinae</taxon>
        <taxon>Lactuca</taxon>
    </lineage>
</organism>
<dbReference type="SUPFAM" id="SSF103506">
    <property type="entry name" value="Mitochondrial carrier"/>
    <property type="match status" value="1"/>
</dbReference>
<dbReference type="PANTHER" id="PTHR45937">
    <property type="entry name" value="ASPARAGINE SYNTHETASE DOMAIN-CONTAINING PROTEIN 1"/>
    <property type="match status" value="1"/>
</dbReference>
<dbReference type="InterPro" id="IPR051857">
    <property type="entry name" value="Asn_synthetase_domain"/>
</dbReference>
<evidence type="ECO:0000256" key="1">
    <source>
        <dbReference type="ARBA" id="ARBA00004141"/>
    </source>
</evidence>
<sequence length="322" mass="35918">MIRFDLRYTKITSSSPDFNLSLSERAFAAAGAGFLSVVIVNPLDVAKTRLQAQAAGVPYQNLHSKCRFEPNTVKGRAFTISGNDRRLYNSLQGSLEGKQTQSTLHLSLPREHMQTFLEDWWKNLLGFQNLFLYGYGVVFNFLGMLGTVIIKGPESFDILQGHSKATILLIVNNAAQGIVSTFFFKYAVATIFTGFTSAALFGYTHTINVMFSSQCIRWNLVEIDAELSKLTMETKSVLSLIYPSNTYMDLNIGIAFWLAAGGDGCMSEEINGNNNLKVKYKSDSRILLVGSGADEQCGGYGRHRTKFRESRLLLINQYYLIL</sequence>
<comment type="similarity">
    <text evidence="8">Belongs to the mitochondrial carrier (TC 2.A.29) family.</text>
</comment>
<dbReference type="EMBL" id="OX465084">
    <property type="protein sequence ID" value="CAI9297810.1"/>
    <property type="molecule type" value="Genomic_DNA"/>
</dbReference>
<dbReference type="AlphaFoldDB" id="A0AA35ZRZ9"/>
<keyword evidence="9" id="KW-1133">Transmembrane helix</keyword>
<dbReference type="PANTHER" id="PTHR45937:SF1">
    <property type="entry name" value="ASPARAGINE SYNTHETASE DOMAIN-CONTAINING PROTEIN 1"/>
    <property type="match status" value="1"/>
</dbReference>
<evidence type="ECO:0000256" key="5">
    <source>
        <dbReference type="ARBA" id="ARBA00022962"/>
    </source>
</evidence>
<dbReference type="InterPro" id="IPR023395">
    <property type="entry name" value="MCP_dom_sf"/>
</dbReference>
<dbReference type="InterPro" id="IPR014729">
    <property type="entry name" value="Rossmann-like_a/b/a_fold"/>
</dbReference>
<evidence type="ECO:0000313" key="10">
    <source>
        <dbReference type="EMBL" id="CAI9297810.1"/>
    </source>
</evidence>
<keyword evidence="6 7" id="KW-0472">Membrane</keyword>
<protein>
    <submittedName>
        <fullName evidence="10">Uncharacterized protein</fullName>
    </submittedName>
</protein>
<evidence type="ECO:0000256" key="2">
    <source>
        <dbReference type="ARBA" id="ARBA00022605"/>
    </source>
</evidence>
<proteinExistence type="inferred from homology"/>
<keyword evidence="4" id="KW-0061">Asparagine biosynthesis</keyword>
<feature type="repeat" description="Solcar" evidence="7">
    <location>
        <begin position="20"/>
        <end position="115"/>
    </location>
</feature>
<reference evidence="10" key="1">
    <citation type="submission" date="2023-04" db="EMBL/GenBank/DDBJ databases">
        <authorList>
            <person name="Vijverberg K."/>
            <person name="Xiong W."/>
            <person name="Schranz E."/>
        </authorList>
    </citation>
    <scope>NUCLEOTIDE SEQUENCE</scope>
</reference>
<evidence type="ECO:0000256" key="4">
    <source>
        <dbReference type="ARBA" id="ARBA00022888"/>
    </source>
</evidence>